<evidence type="ECO:0000313" key="1">
    <source>
        <dbReference type="EMBL" id="QJA94046.1"/>
    </source>
</evidence>
<dbReference type="AlphaFoldDB" id="A0A6M3LFU0"/>
<dbReference type="EMBL" id="MT143199">
    <property type="protein sequence ID" value="QJA94046.1"/>
    <property type="molecule type" value="Genomic_DNA"/>
</dbReference>
<proteinExistence type="predicted"/>
<name>A0A6M3LFU0_9ZZZZ</name>
<sequence length="80" mass="8313">MTVTVLSESETRYPNSEIVRVTTTAITDTYVTKKFAEIVGAKATNESDTGGVGIGVSGQTVTITVGTAGDVVGLWIVGKY</sequence>
<protein>
    <submittedName>
        <fullName evidence="1">Uncharacterized protein</fullName>
    </submittedName>
</protein>
<accession>A0A6M3LFU0</accession>
<reference evidence="1" key="1">
    <citation type="submission" date="2020-03" db="EMBL/GenBank/DDBJ databases">
        <title>The deep terrestrial virosphere.</title>
        <authorList>
            <person name="Holmfeldt K."/>
            <person name="Nilsson E."/>
            <person name="Simone D."/>
            <person name="Lopez-Fernandez M."/>
            <person name="Wu X."/>
            <person name="de Brujin I."/>
            <person name="Lundin D."/>
            <person name="Andersson A."/>
            <person name="Bertilsson S."/>
            <person name="Dopson M."/>
        </authorList>
    </citation>
    <scope>NUCLEOTIDE SEQUENCE</scope>
    <source>
        <strain evidence="1">MM415B04016</strain>
    </source>
</reference>
<organism evidence="1">
    <name type="scientific">viral metagenome</name>
    <dbReference type="NCBI Taxonomy" id="1070528"/>
    <lineage>
        <taxon>unclassified sequences</taxon>
        <taxon>metagenomes</taxon>
        <taxon>organismal metagenomes</taxon>
    </lineage>
</organism>
<gene>
    <name evidence="1" type="ORF">MM415B04016_0005</name>
</gene>